<sequence length="637" mass="72929">MEDAIQFLAGADSEPRTAKRHLSSAALGHKRESNTKDDMSLQRSKSSFENTSVDQKAKKLKKKNINPAILKLRQTVQQCCKIDDLMTAMEVYEQAVADGIKMEAQSFYNLLNLCDGLGDRSIHIGTPKQSIELACNESNEEILDRLRPVDIDDRRKFAFRIKEHMDGLGLPLIETAYTALIKLLSKSRQLGKAEVLLDEAEGVQQCRPKLRMFAPLLSAYCETGSMIPALRVWQRLHRHGLVLSEKEYVALIRCAVITKDACVMDRVLSDLAEDVLVPSRETCLAIRAWFESPAAIATNKEGNHIDDSGIRIVLESIAYPQSGQTLSMGPVLTQKSGWTVSESCSVDTDTGALQSGCLNGHSLKPLTVSSDTWQEMRNMNETIVTSGKLEEHRSQFQGGRKGKRQKMDDRLLQERQNHWTHFQKYLIRRCTQRKIDLVIDGANIGYYEQNFAGAPKHVDYDQINWIVQHFLKQDKSVLLVMHNRHFTSQMMPRSFRPLIQSWLDNDVLYRTPPGMNDDWFWMHAALYAGPGTLVVTNDEMRDHHFQMLARRSFLRWKDRHQVRFSLGAWESFVQGRHQRRVNLIYPEVYSRRIQRVADGLVIPHPKRGDENRFLDGSHVAEEDEPEEETYLSIRPND</sequence>
<accession>B7FNS0</accession>
<dbReference type="Gene3D" id="1.25.40.10">
    <property type="entry name" value="Tetratricopeptide repeat domain"/>
    <property type="match status" value="1"/>
</dbReference>
<evidence type="ECO:0000256" key="6">
    <source>
        <dbReference type="ARBA" id="ARBA00022694"/>
    </source>
</evidence>
<evidence type="ECO:0000259" key="18">
    <source>
        <dbReference type="Pfam" id="PF16953"/>
    </source>
</evidence>
<evidence type="ECO:0000256" key="5">
    <source>
        <dbReference type="ARBA" id="ARBA00012179"/>
    </source>
</evidence>
<dbReference type="GO" id="GO:0004526">
    <property type="term" value="F:ribonuclease P activity"/>
    <property type="evidence" value="ECO:0007669"/>
    <property type="project" value="UniProtKB-EC"/>
</dbReference>
<keyword evidence="21" id="KW-1185">Reference proteome</keyword>
<dbReference type="InterPro" id="IPR011990">
    <property type="entry name" value="TPR-like_helical_dom_sf"/>
</dbReference>
<name>B7FNS0_PHATC</name>
<feature type="compositionally biased region" description="Basic and acidic residues" evidence="17">
    <location>
        <begin position="29"/>
        <end position="40"/>
    </location>
</feature>
<evidence type="ECO:0000313" key="21">
    <source>
        <dbReference type="Proteomes" id="UP000000759"/>
    </source>
</evidence>
<dbReference type="Pfam" id="PF17177">
    <property type="entry name" value="PPR_long"/>
    <property type="match status" value="2"/>
</dbReference>
<dbReference type="KEGG" id="pti:PHATRDRAFT_42563"/>
<dbReference type="eggNOG" id="KOG1347">
    <property type="taxonomic scope" value="Eukaryota"/>
</dbReference>
<dbReference type="PANTHER" id="PTHR13547">
    <property type="match status" value="1"/>
</dbReference>
<comment type="similarity">
    <text evidence="4">Belongs to the PPR family. P subfamily.</text>
</comment>
<feature type="region of interest" description="Disordered" evidence="17">
    <location>
        <begin position="608"/>
        <end position="637"/>
    </location>
</feature>
<dbReference type="GO" id="GO:0046872">
    <property type="term" value="F:metal ion binding"/>
    <property type="evidence" value="ECO:0007669"/>
    <property type="project" value="UniProtKB-KW"/>
</dbReference>
<dbReference type="GO" id="GO:0001682">
    <property type="term" value="P:tRNA 5'-leader removal"/>
    <property type="evidence" value="ECO:0007669"/>
    <property type="project" value="TreeGrafter"/>
</dbReference>
<feature type="compositionally biased region" description="Basic and acidic residues" evidence="17">
    <location>
        <begin position="608"/>
        <end position="620"/>
    </location>
</feature>
<keyword evidence="11" id="KW-0862">Zinc</keyword>
<gene>
    <name evidence="20" type="ORF">PHATRDRAFT_42563</name>
</gene>
<dbReference type="Pfam" id="PF16953">
    <property type="entry name" value="PRORP"/>
    <property type="match status" value="1"/>
</dbReference>
<feature type="domain" description="PROP1-like PPR" evidence="19">
    <location>
        <begin position="158"/>
        <end position="295"/>
    </location>
</feature>
<dbReference type="OrthoDB" id="46913at2759"/>
<comment type="subcellular location">
    <subcellularLocation>
        <location evidence="3">Mitochondrion</location>
    </subcellularLocation>
</comment>
<dbReference type="CDD" id="cd18718">
    <property type="entry name" value="PIN_PRORP"/>
    <property type="match status" value="1"/>
</dbReference>
<feature type="compositionally biased region" description="Polar residues" evidence="17">
    <location>
        <begin position="41"/>
        <end position="54"/>
    </location>
</feature>
<keyword evidence="8" id="KW-0479">Metal-binding</keyword>
<evidence type="ECO:0000256" key="9">
    <source>
        <dbReference type="ARBA" id="ARBA00022737"/>
    </source>
</evidence>
<protein>
    <recommendedName>
        <fullName evidence="15">Mitochondrial ribonuclease P catalytic subunit</fullName>
        <ecNumber evidence="5">3.1.26.5</ecNumber>
    </recommendedName>
    <alternativeName>
        <fullName evidence="16">Mitochondrial ribonuclease P protein 3</fullName>
    </alternativeName>
</protein>
<dbReference type="InterPro" id="IPR031595">
    <property type="entry name" value="PRORP_C"/>
</dbReference>
<feature type="region of interest" description="Disordered" evidence="17">
    <location>
        <begin position="9"/>
        <end position="55"/>
    </location>
</feature>
<dbReference type="PANTHER" id="PTHR13547:SF1">
    <property type="entry name" value="MITOCHONDRIAL RIBONUCLEASE P CATALYTIC SUBUNIT"/>
    <property type="match status" value="1"/>
</dbReference>
<keyword evidence="6" id="KW-0819">tRNA processing</keyword>
<dbReference type="InterPro" id="IPR033495">
    <property type="entry name" value="MRPP3_PIN_dom"/>
</dbReference>
<evidence type="ECO:0000256" key="8">
    <source>
        <dbReference type="ARBA" id="ARBA00022723"/>
    </source>
</evidence>
<dbReference type="GO" id="GO:0005739">
    <property type="term" value="C:mitochondrion"/>
    <property type="evidence" value="ECO:0007669"/>
    <property type="project" value="UniProtKB-SubCell"/>
</dbReference>
<dbReference type="OMA" id="CIDINPV"/>
<evidence type="ECO:0000256" key="11">
    <source>
        <dbReference type="ARBA" id="ARBA00022833"/>
    </source>
</evidence>
<dbReference type="Gene3D" id="3.40.50.11980">
    <property type="match status" value="1"/>
</dbReference>
<keyword evidence="12" id="KW-0460">Magnesium</keyword>
<evidence type="ECO:0000256" key="1">
    <source>
        <dbReference type="ARBA" id="ARBA00000928"/>
    </source>
</evidence>
<feature type="domain" description="PRORP" evidence="18">
    <location>
        <begin position="419"/>
        <end position="565"/>
    </location>
</feature>
<proteinExistence type="inferred from homology"/>
<evidence type="ECO:0000256" key="17">
    <source>
        <dbReference type="SAM" id="MobiDB-lite"/>
    </source>
</evidence>
<evidence type="ECO:0000256" key="12">
    <source>
        <dbReference type="ARBA" id="ARBA00022842"/>
    </source>
</evidence>
<dbReference type="RefSeq" id="XP_002177088.1">
    <property type="nucleotide sequence ID" value="XM_002177052.1"/>
</dbReference>
<keyword evidence="13" id="KW-0809">Transit peptide</keyword>
<evidence type="ECO:0000259" key="19">
    <source>
        <dbReference type="Pfam" id="PF17177"/>
    </source>
</evidence>
<evidence type="ECO:0000256" key="10">
    <source>
        <dbReference type="ARBA" id="ARBA00022801"/>
    </source>
</evidence>
<dbReference type="EC" id="3.1.26.5" evidence="5"/>
<evidence type="ECO:0000256" key="14">
    <source>
        <dbReference type="ARBA" id="ARBA00023128"/>
    </source>
</evidence>
<evidence type="ECO:0000256" key="15">
    <source>
        <dbReference type="ARBA" id="ARBA00044536"/>
    </source>
</evidence>
<reference evidence="21" key="2">
    <citation type="submission" date="2008-08" db="EMBL/GenBank/DDBJ databases">
        <authorList>
            <consortium name="Diatom Consortium"/>
            <person name="Grigoriev I."/>
            <person name="Grimwood J."/>
            <person name="Kuo A."/>
            <person name="Otillar R.P."/>
            <person name="Salamov A."/>
            <person name="Detter J.C."/>
            <person name="Lindquist E."/>
            <person name="Shapiro H."/>
            <person name="Lucas S."/>
            <person name="Glavina del Rio T."/>
            <person name="Pitluck S."/>
            <person name="Rokhsar D."/>
            <person name="Bowler C."/>
        </authorList>
    </citation>
    <scope>GENOME REANNOTATION</scope>
    <source>
        <strain evidence="21">CCAP 1055/1</strain>
    </source>
</reference>
<dbReference type="PaxDb" id="2850-Phatr42563"/>
<dbReference type="STRING" id="556484.B7FNS0"/>
<comment type="cofactor">
    <cofactor evidence="2">
        <name>Mg(2+)</name>
        <dbReference type="ChEBI" id="CHEBI:18420"/>
    </cofactor>
</comment>
<keyword evidence="9" id="KW-0677">Repeat</keyword>
<evidence type="ECO:0000256" key="2">
    <source>
        <dbReference type="ARBA" id="ARBA00001946"/>
    </source>
</evidence>
<reference evidence="20 21" key="1">
    <citation type="journal article" date="2008" name="Nature">
        <title>The Phaeodactylum genome reveals the evolutionary history of diatom genomes.</title>
        <authorList>
            <person name="Bowler C."/>
            <person name="Allen A.E."/>
            <person name="Badger J.H."/>
            <person name="Grimwood J."/>
            <person name="Jabbari K."/>
            <person name="Kuo A."/>
            <person name="Maheswari U."/>
            <person name="Martens C."/>
            <person name="Maumus F."/>
            <person name="Otillar R.P."/>
            <person name="Rayko E."/>
            <person name="Salamov A."/>
            <person name="Vandepoele K."/>
            <person name="Beszteri B."/>
            <person name="Gruber A."/>
            <person name="Heijde M."/>
            <person name="Katinka M."/>
            <person name="Mock T."/>
            <person name="Valentin K."/>
            <person name="Verret F."/>
            <person name="Berges J.A."/>
            <person name="Brownlee C."/>
            <person name="Cadoret J.P."/>
            <person name="Chiovitti A."/>
            <person name="Choi C.J."/>
            <person name="Coesel S."/>
            <person name="De Martino A."/>
            <person name="Detter J.C."/>
            <person name="Durkin C."/>
            <person name="Falciatore A."/>
            <person name="Fournet J."/>
            <person name="Haruta M."/>
            <person name="Huysman M.J."/>
            <person name="Jenkins B.D."/>
            <person name="Jiroutova K."/>
            <person name="Jorgensen R.E."/>
            <person name="Joubert Y."/>
            <person name="Kaplan A."/>
            <person name="Kroger N."/>
            <person name="Kroth P.G."/>
            <person name="La Roche J."/>
            <person name="Lindquist E."/>
            <person name="Lommer M."/>
            <person name="Martin-Jezequel V."/>
            <person name="Lopez P.J."/>
            <person name="Lucas S."/>
            <person name="Mangogna M."/>
            <person name="McGinnis K."/>
            <person name="Medlin L.K."/>
            <person name="Montsant A."/>
            <person name="Oudot-Le Secq M.P."/>
            <person name="Napoli C."/>
            <person name="Obornik M."/>
            <person name="Parker M.S."/>
            <person name="Petit J.L."/>
            <person name="Porcel B.M."/>
            <person name="Poulsen N."/>
            <person name="Robison M."/>
            <person name="Rychlewski L."/>
            <person name="Rynearson T.A."/>
            <person name="Schmutz J."/>
            <person name="Shapiro H."/>
            <person name="Siaut M."/>
            <person name="Stanley M."/>
            <person name="Sussman M.R."/>
            <person name="Taylor A.R."/>
            <person name="Vardi A."/>
            <person name="von Dassow P."/>
            <person name="Vyverman W."/>
            <person name="Willis A."/>
            <person name="Wyrwicz L.S."/>
            <person name="Rokhsar D.S."/>
            <person name="Weissenbach J."/>
            <person name="Armbrust E.V."/>
            <person name="Green B.R."/>
            <person name="Van de Peer Y."/>
            <person name="Grigoriev I.V."/>
        </authorList>
    </citation>
    <scope>NUCLEOTIDE SEQUENCE [LARGE SCALE GENOMIC DNA]</scope>
    <source>
        <strain evidence="20 21">CCAP 1055/1</strain>
    </source>
</reference>
<dbReference type="InParanoid" id="B7FNS0"/>
<feature type="domain" description="PROP1-like PPR" evidence="19">
    <location>
        <begin position="61"/>
        <end position="115"/>
    </location>
</feature>
<evidence type="ECO:0000256" key="7">
    <source>
        <dbReference type="ARBA" id="ARBA00022722"/>
    </source>
</evidence>
<dbReference type="GeneID" id="7196264"/>
<dbReference type="AlphaFoldDB" id="B7FNS0"/>
<evidence type="ECO:0000256" key="16">
    <source>
        <dbReference type="ARBA" id="ARBA00044559"/>
    </source>
</evidence>
<dbReference type="InterPro" id="IPR033443">
    <property type="entry name" value="PROP1-like_PPR_dom"/>
</dbReference>
<evidence type="ECO:0000256" key="13">
    <source>
        <dbReference type="ARBA" id="ARBA00022946"/>
    </source>
</evidence>
<dbReference type="HOGENOM" id="CLU_429907_0_0_1"/>
<comment type="catalytic activity">
    <reaction evidence="1">
        <text>Endonucleolytic cleavage of RNA, removing 5'-extranucleotides from tRNA precursor.</text>
        <dbReference type="EC" id="3.1.26.5"/>
    </reaction>
</comment>
<dbReference type="EMBL" id="CM000605">
    <property type="protein sequence ID" value="EEC51551.1"/>
    <property type="molecule type" value="Genomic_DNA"/>
</dbReference>
<dbReference type="Proteomes" id="UP000000759">
    <property type="component" value="Chromosome 1"/>
</dbReference>
<evidence type="ECO:0000256" key="4">
    <source>
        <dbReference type="ARBA" id="ARBA00007626"/>
    </source>
</evidence>
<evidence type="ECO:0000313" key="20">
    <source>
        <dbReference type="EMBL" id="EEC51551.1"/>
    </source>
</evidence>
<keyword evidence="14" id="KW-0496">Mitochondrion</keyword>
<evidence type="ECO:0000256" key="3">
    <source>
        <dbReference type="ARBA" id="ARBA00004173"/>
    </source>
</evidence>
<keyword evidence="7" id="KW-0540">Nuclease</keyword>
<keyword evidence="10" id="KW-0378">Hydrolase</keyword>
<organism evidence="20 21">
    <name type="scientific">Phaeodactylum tricornutum (strain CCAP 1055/1)</name>
    <dbReference type="NCBI Taxonomy" id="556484"/>
    <lineage>
        <taxon>Eukaryota</taxon>
        <taxon>Sar</taxon>
        <taxon>Stramenopiles</taxon>
        <taxon>Ochrophyta</taxon>
        <taxon>Bacillariophyta</taxon>
        <taxon>Bacillariophyceae</taxon>
        <taxon>Bacillariophycidae</taxon>
        <taxon>Naviculales</taxon>
        <taxon>Phaeodactylaceae</taxon>
        <taxon>Phaeodactylum</taxon>
    </lineage>
</organism>